<dbReference type="PROSITE" id="PS52016">
    <property type="entry name" value="TONB_DEPENDENT_REC_3"/>
    <property type="match status" value="1"/>
</dbReference>
<feature type="short sequence motif" description="TonB C-terminal box" evidence="15">
    <location>
        <begin position="726"/>
        <end position="743"/>
    </location>
</feature>
<dbReference type="AlphaFoldDB" id="A0A225MF73"/>
<feature type="chain" id="PRO_5013302264" evidence="17">
    <location>
        <begin position="44"/>
        <end position="743"/>
    </location>
</feature>
<dbReference type="InterPro" id="IPR000531">
    <property type="entry name" value="Beta-barrel_TonB"/>
</dbReference>
<evidence type="ECO:0000259" key="18">
    <source>
        <dbReference type="Pfam" id="PF00593"/>
    </source>
</evidence>
<keyword evidence="3 14" id="KW-0813">Transport</keyword>
<keyword evidence="10 16" id="KW-0798">TonB box</keyword>
<comment type="caution">
    <text evidence="20">The sequence shown here is derived from an EMBL/GenBank/DDBJ whole genome shotgun (WGS) entry which is preliminary data.</text>
</comment>
<comment type="subcellular location">
    <subcellularLocation>
        <location evidence="1 14">Cell outer membrane</location>
        <topology evidence="1 14">Multi-pass membrane protein</topology>
    </subcellularLocation>
</comment>
<evidence type="ECO:0000256" key="10">
    <source>
        <dbReference type="ARBA" id="ARBA00023077"/>
    </source>
</evidence>
<accession>A0A225MF73</accession>
<evidence type="ECO:0000259" key="19">
    <source>
        <dbReference type="Pfam" id="PF07715"/>
    </source>
</evidence>
<keyword evidence="9" id="KW-0406">Ion transport</keyword>
<dbReference type="PANTHER" id="PTHR32552">
    <property type="entry name" value="FERRICHROME IRON RECEPTOR-RELATED"/>
    <property type="match status" value="1"/>
</dbReference>
<dbReference type="PROSITE" id="PS01156">
    <property type="entry name" value="TONB_DEPENDENT_REC_2"/>
    <property type="match status" value="1"/>
</dbReference>
<dbReference type="NCBIfam" id="TIGR01783">
    <property type="entry name" value="TonB-siderophor"/>
    <property type="match status" value="1"/>
</dbReference>
<evidence type="ECO:0000256" key="7">
    <source>
        <dbReference type="ARBA" id="ARBA00022729"/>
    </source>
</evidence>
<evidence type="ECO:0000313" key="21">
    <source>
        <dbReference type="Proteomes" id="UP000214603"/>
    </source>
</evidence>
<keyword evidence="13 14" id="KW-0998">Cell outer membrane</keyword>
<dbReference type="SUPFAM" id="SSF56935">
    <property type="entry name" value="Porins"/>
    <property type="match status" value="1"/>
</dbReference>
<dbReference type="InterPro" id="IPR036942">
    <property type="entry name" value="Beta-barrel_TonB_sf"/>
</dbReference>
<dbReference type="GO" id="GO:0038023">
    <property type="term" value="F:signaling receptor activity"/>
    <property type="evidence" value="ECO:0007669"/>
    <property type="project" value="InterPro"/>
</dbReference>
<dbReference type="Pfam" id="PF00593">
    <property type="entry name" value="TonB_dep_Rec_b-barrel"/>
    <property type="match status" value="1"/>
</dbReference>
<evidence type="ECO:0000256" key="4">
    <source>
        <dbReference type="ARBA" id="ARBA00022452"/>
    </source>
</evidence>
<evidence type="ECO:0000256" key="12">
    <source>
        <dbReference type="ARBA" id="ARBA00023170"/>
    </source>
</evidence>
<dbReference type="Gene3D" id="2.40.170.20">
    <property type="entry name" value="TonB-dependent receptor, beta-barrel domain"/>
    <property type="match status" value="1"/>
</dbReference>
<evidence type="ECO:0000256" key="16">
    <source>
        <dbReference type="RuleBase" id="RU003357"/>
    </source>
</evidence>
<reference evidence="21" key="1">
    <citation type="submission" date="2017-06" db="EMBL/GenBank/DDBJ databases">
        <title>Herbaspirillum phytohormonus sp. nov., isolated from the root nodule of Robinia pseudoacacia in lead-zinc mine.</title>
        <authorList>
            <person name="Fan M."/>
            <person name="Lin Y."/>
        </authorList>
    </citation>
    <scope>NUCLEOTIDE SEQUENCE [LARGE SCALE GENOMIC DNA]</scope>
    <source>
        <strain evidence="21">SC-089</strain>
    </source>
</reference>
<evidence type="ECO:0000256" key="9">
    <source>
        <dbReference type="ARBA" id="ARBA00023065"/>
    </source>
</evidence>
<protein>
    <submittedName>
        <fullName evidence="20">TonB-dependent siderophore receptor</fullName>
    </submittedName>
</protein>
<dbReference type="CDD" id="cd01347">
    <property type="entry name" value="ligand_gated_channel"/>
    <property type="match status" value="1"/>
</dbReference>
<sequence length="743" mass="79480">MHAYPRFAHSRGAKRCSVRPSALVLAVHAACACAALPLASAQAQTVSAVTTMPAVTVRGMAESAAQTPYEGGQVNEGGGLGILGDSDFMDTPFNLNSYTSQLIEDKQARTLADLVSVDPSVRMGSGRTNINEDFTIRGLSFSSQDVAFNGLYGVLPYYRVPMEIAQSVEILKGPSAVLNGMAPGGNVAGAINIVPKRATDAPISRVTASYWSNSQFGTHVDVGRRFGEDGQFGIRINGAYRDGGTAIDDQKDQEGLLSVALDYRGERTRASLDVLRVSQRIDNEVRQFQISPVLDSLPSAPSDTSLNYPGYGRVIMHDTSVVGRIEHDITDNITVHAALGNRRHKMDAVAGNATLTGMNGDYVSTPAWQIFKPETTSFETGVTAKFATGAVDHKVVASFSRMTNDADIGFVFPWGYASIPNNLYTPIAPPSDYHNTDGIANPVGKYTEATLTSYALADTLSFMQDSVQLTLGARHQSVKQQNYVYFPTPTNAPDGPGYSESAITPVVGLVVKPIRNLSLYANYIEGLSQGASAAPPTVTSAASLPPMKTKQFEVGAKYDWGNLATTVSLYQIKRPSATVFNNSLTQNGMQVNRGLEINAFGEVAKDVRILGGVAFMRGKLDEMAGGVNEGNDAVGVPHMQASLGADWDNVFTPGLGLNARVVYTGSQYADQGNKYKLPSVTTFDVGARYKTKVAGKDLTLRLNVENLFDKSYWATSSSASNVSDGYLYLGSGRIVMLSATVDF</sequence>
<feature type="domain" description="TonB-dependent receptor plug" evidence="19">
    <location>
        <begin position="89"/>
        <end position="185"/>
    </location>
</feature>
<keyword evidence="8" id="KW-0408">Iron</keyword>
<keyword evidence="5" id="KW-0410">Iron transport</keyword>
<feature type="signal peptide" evidence="17">
    <location>
        <begin position="1"/>
        <end position="43"/>
    </location>
</feature>
<evidence type="ECO:0000313" key="20">
    <source>
        <dbReference type="EMBL" id="OWT58231.1"/>
    </source>
</evidence>
<evidence type="ECO:0000256" key="2">
    <source>
        <dbReference type="ARBA" id="ARBA00009810"/>
    </source>
</evidence>
<dbReference type="Pfam" id="PF07715">
    <property type="entry name" value="Plug"/>
    <property type="match status" value="1"/>
</dbReference>
<keyword evidence="7 17" id="KW-0732">Signal</keyword>
<evidence type="ECO:0000256" key="11">
    <source>
        <dbReference type="ARBA" id="ARBA00023136"/>
    </source>
</evidence>
<name>A0A225MF73_9BURK</name>
<dbReference type="Gene3D" id="2.170.130.10">
    <property type="entry name" value="TonB-dependent receptor, plug domain"/>
    <property type="match status" value="1"/>
</dbReference>
<organism evidence="20 21">
    <name type="scientific">Candidimonas nitroreducens</name>
    <dbReference type="NCBI Taxonomy" id="683354"/>
    <lineage>
        <taxon>Bacteria</taxon>
        <taxon>Pseudomonadati</taxon>
        <taxon>Pseudomonadota</taxon>
        <taxon>Betaproteobacteria</taxon>
        <taxon>Burkholderiales</taxon>
        <taxon>Alcaligenaceae</taxon>
        <taxon>Candidimonas</taxon>
    </lineage>
</organism>
<evidence type="ECO:0000256" key="5">
    <source>
        <dbReference type="ARBA" id="ARBA00022496"/>
    </source>
</evidence>
<evidence type="ECO:0000256" key="8">
    <source>
        <dbReference type="ARBA" id="ARBA00023004"/>
    </source>
</evidence>
<dbReference type="InterPro" id="IPR039426">
    <property type="entry name" value="TonB-dep_rcpt-like"/>
</dbReference>
<dbReference type="InterPro" id="IPR010105">
    <property type="entry name" value="TonB_sidphr_rcpt"/>
</dbReference>
<keyword evidence="21" id="KW-1185">Reference proteome</keyword>
<keyword evidence="6 14" id="KW-0812">Transmembrane</keyword>
<evidence type="ECO:0000256" key="3">
    <source>
        <dbReference type="ARBA" id="ARBA00022448"/>
    </source>
</evidence>
<dbReference type="GO" id="GO:0015344">
    <property type="term" value="F:siderophore uptake transmembrane transporter activity"/>
    <property type="evidence" value="ECO:0007669"/>
    <property type="project" value="TreeGrafter"/>
</dbReference>
<keyword evidence="4 14" id="KW-1134">Transmembrane beta strand</keyword>
<dbReference type="InterPro" id="IPR037066">
    <property type="entry name" value="Plug_dom_sf"/>
</dbReference>
<dbReference type="EMBL" id="NJIH01000008">
    <property type="protein sequence ID" value="OWT58231.1"/>
    <property type="molecule type" value="Genomic_DNA"/>
</dbReference>
<keyword evidence="11 14" id="KW-0472">Membrane</keyword>
<proteinExistence type="inferred from homology"/>
<dbReference type="InterPro" id="IPR012910">
    <property type="entry name" value="Plug_dom"/>
</dbReference>
<evidence type="ECO:0000256" key="1">
    <source>
        <dbReference type="ARBA" id="ARBA00004571"/>
    </source>
</evidence>
<dbReference type="GO" id="GO:0009279">
    <property type="term" value="C:cell outer membrane"/>
    <property type="evidence" value="ECO:0007669"/>
    <property type="project" value="UniProtKB-SubCell"/>
</dbReference>
<comment type="similarity">
    <text evidence="2 14 16">Belongs to the TonB-dependent receptor family.</text>
</comment>
<keyword evidence="12 20" id="KW-0675">Receptor</keyword>
<evidence type="ECO:0000256" key="6">
    <source>
        <dbReference type="ARBA" id="ARBA00022692"/>
    </source>
</evidence>
<dbReference type="InterPro" id="IPR010917">
    <property type="entry name" value="TonB_rcpt_CS"/>
</dbReference>
<dbReference type="GO" id="GO:0015891">
    <property type="term" value="P:siderophore transport"/>
    <property type="evidence" value="ECO:0007669"/>
    <property type="project" value="InterPro"/>
</dbReference>
<evidence type="ECO:0000256" key="17">
    <source>
        <dbReference type="SAM" id="SignalP"/>
    </source>
</evidence>
<dbReference type="PROSITE" id="PS51257">
    <property type="entry name" value="PROKAR_LIPOPROTEIN"/>
    <property type="match status" value="1"/>
</dbReference>
<dbReference type="PANTHER" id="PTHR32552:SF82">
    <property type="entry name" value="FCUA PROTEIN"/>
    <property type="match status" value="1"/>
</dbReference>
<gene>
    <name evidence="20" type="ORF">CEY11_14640</name>
</gene>
<dbReference type="Proteomes" id="UP000214603">
    <property type="component" value="Unassembled WGS sequence"/>
</dbReference>
<evidence type="ECO:0000256" key="15">
    <source>
        <dbReference type="PROSITE-ProRule" id="PRU10144"/>
    </source>
</evidence>
<evidence type="ECO:0000256" key="13">
    <source>
        <dbReference type="ARBA" id="ARBA00023237"/>
    </source>
</evidence>
<evidence type="ECO:0000256" key="14">
    <source>
        <dbReference type="PROSITE-ProRule" id="PRU01360"/>
    </source>
</evidence>
<feature type="domain" description="TonB-dependent receptor-like beta-barrel" evidence="18">
    <location>
        <begin position="308"/>
        <end position="707"/>
    </location>
</feature>